<name>A0A5C2H6X8_9BACT</name>
<dbReference type="Pfam" id="PF07110">
    <property type="entry name" value="EthD"/>
    <property type="match status" value="1"/>
</dbReference>
<evidence type="ECO:0000259" key="1">
    <source>
        <dbReference type="Pfam" id="PF07110"/>
    </source>
</evidence>
<dbReference type="AlphaFoldDB" id="A0A5C2H6X8"/>
<protein>
    <submittedName>
        <fullName evidence="2">EthD family protein</fullName>
    </submittedName>
</protein>
<reference evidence="2 3" key="2">
    <citation type="submission" date="2019-09" db="EMBL/GenBank/DDBJ databases">
        <title>Complete genome sequencing of four Arcobacter species reveals a diverse suite of mobile elements.</title>
        <authorList>
            <person name="Miller W.G."/>
            <person name="Yee E."/>
            <person name="Bono J.L."/>
        </authorList>
    </citation>
    <scope>NUCLEOTIDE SEQUENCE [LARGE SCALE GENOMIC DNA]</scope>
    <source>
        <strain evidence="2 3">LMG 26638</strain>
    </source>
</reference>
<gene>
    <name evidence="2" type="ORF">APAC_1615</name>
</gene>
<dbReference type="EMBL" id="CP035928">
    <property type="protein sequence ID" value="QEP34711.1"/>
    <property type="molecule type" value="Genomic_DNA"/>
</dbReference>
<dbReference type="Gene3D" id="3.30.70.100">
    <property type="match status" value="1"/>
</dbReference>
<dbReference type="KEGG" id="apai:APAC_1615"/>
<dbReference type="InterPro" id="IPR009799">
    <property type="entry name" value="EthD_dom"/>
</dbReference>
<dbReference type="RefSeq" id="WP_130233646.1">
    <property type="nucleotide sequence ID" value="NZ_BMEF01000031.1"/>
</dbReference>
<dbReference type="InterPro" id="IPR011008">
    <property type="entry name" value="Dimeric_a/b-barrel"/>
</dbReference>
<sequence>MIKVSVLYPNGEDVKFDKDYYLNKHIPLAAELVGDALKGANVDFGLANGIPGEPIPYVVMTHLTFESIESFQSAFTPHAEKIMTDLPNFTNTKPIIQISEVEI</sequence>
<dbReference type="NCBIfam" id="TIGR02118">
    <property type="entry name" value="EthD family reductase"/>
    <property type="match status" value="1"/>
</dbReference>
<feature type="domain" description="EthD" evidence="1">
    <location>
        <begin position="13"/>
        <end position="92"/>
    </location>
</feature>
<proteinExistence type="predicted"/>
<dbReference type="OrthoDB" id="5343971at2"/>
<keyword evidence="3" id="KW-1185">Reference proteome</keyword>
<reference evidence="3" key="1">
    <citation type="submission" date="2019-09" db="EMBL/GenBank/DDBJ databases">
        <title>Complete genome sequencing of four Arcobacter species reveals a diverse suite of mobile elements.</title>
        <authorList>
            <person name="On S.L.W."/>
            <person name="Miller W.G."/>
            <person name="Biggs P."/>
            <person name="Cornelius A."/>
            <person name="Vandamme P."/>
        </authorList>
    </citation>
    <scope>NUCLEOTIDE SEQUENCE [LARGE SCALE GENOMIC DNA]</scope>
    <source>
        <strain evidence="3">LMG 26638</strain>
    </source>
</reference>
<dbReference type="PANTHER" id="PTHR40260">
    <property type="entry name" value="BLR8190 PROTEIN"/>
    <property type="match status" value="1"/>
</dbReference>
<evidence type="ECO:0000313" key="2">
    <source>
        <dbReference type="EMBL" id="QEP34711.1"/>
    </source>
</evidence>
<dbReference type="GO" id="GO:0016491">
    <property type="term" value="F:oxidoreductase activity"/>
    <property type="evidence" value="ECO:0007669"/>
    <property type="project" value="InterPro"/>
</dbReference>
<dbReference type="SUPFAM" id="SSF54909">
    <property type="entry name" value="Dimeric alpha+beta barrel"/>
    <property type="match status" value="1"/>
</dbReference>
<dbReference type="PANTHER" id="PTHR40260:SF2">
    <property type="entry name" value="BLR8190 PROTEIN"/>
    <property type="match status" value="1"/>
</dbReference>
<evidence type="ECO:0000313" key="3">
    <source>
        <dbReference type="Proteomes" id="UP000322726"/>
    </source>
</evidence>
<reference evidence="2 3" key="3">
    <citation type="submission" date="2019-09" db="EMBL/GenBank/DDBJ databases">
        <title>Taxonomic note: a critical rebuttal of the proposed division of the genus Arcobacter into six genera, emended descriptions of Arcobacter anaerophilus and the genus Arcobacter, and an assessment of genus-level boundaries for Epsilonproteobacteria using in silico genomic comparator tools.</title>
        <authorList>
            <person name="On S.L.W."/>
            <person name="Miller W.G."/>
            <person name="Biggs P."/>
            <person name="Cornelius A."/>
            <person name="Vandamme P."/>
        </authorList>
    </citation>
    <scope>NUCLEOTIDE SEQUENCE [LARGE SCALE GENOMIC DNA]</scope>
    <source>
        <strain evidence="2 3">LMG 26638</strain>
    </source>
</reference>
<dbReference type="Proteomes" id="UP000322726">
    <property type="component" value="Chromosome"/>
</dbReference>
<accession>A0A5C2H6X8</accession>
<organism evidence="2 3">
    <name type="scientific">Malaciobacter pacificus</name>
    <dbReference type="NCBI Taxonomy" id="1080223"/>
    <lineage>
        <taxon>Bacteria</taxon>
        <taxon>Pseudomonadati</taxon>
        <taxon>Campylobacterota</taxon>
        <taxon>Epsilonproteobacteria</taxon>
        <taxon>Campylobacterales</taxon>
        <taxon>Arcobacteraceae</taxon>
        <taxon>Malaciobacter</taxon>
    </lineage>
</organism>